<dbReference type="Proteomes" id="UP000276603">
    <property type="component" value="Unassembled WGS sequence"/>
</dbReference>
<feature type="chain" id="PRO_5017478664" evidence="1">
    <location>
        <begin position="24"/>
        <end position="540"/>
    </location>
</feature>
<keyword evidence="2" id="KW-0645">Protease</keyword>
<gene>
    <name evidence="2" type="ORF">D7Z94_13270</name>
</gene>
<dbReference type="AlphaFoldDB" id="A0A3B0C207"/>
<organism evidence="2 3">
    <name type="scientific">Ulvibacterium marinum</name>
    <dbReference type="NCBI Taxonomy" id="2419782"/>
    <lineage>
        <taxon>Bacteria</taxon>
        <taxon>Pseudomonadati</taxon>
        <taxon>Bacteroidota</taxon>
        <taxon>Flavobacteriia</taxon>
        <taxon>Flavobacteriales</taxon>
        <taxon>Flavobacteriaceae</taxon>
        <taxon>Ulvibacterium</taxon>
    </lineage>
</organism>
<dbReference type="RefSeq" id="WP_120712103.1">
    <property type="nucleotide sequence ID" value="NZ_RBCJ01000003.1"/>
</dbReference>
<reference evidence="2 3" key="1">
    <citation type="submission" date="2018-10" db="EMBL/GenBank/DDBJ databases">
        <title>Ulvibacterium marinum gen. nov., sp. nov., a novel marine bacterium of the family Flavobacteriaceae, isolated from a culture of the green alga Ulva prolifera.</title>
        <authorList>
            <person name="Zhang Z."/>
        </authorList>
    </citation>
    <scope>NUCLEOTIDE SEQUENCE [LARGE SCALE GENOMIC DNA]</scope>
    <source>
        <strain evidence="2 3">CCMM003</strain>
    </source>
</reference>
<keyword evidence="3" id="KW-1185">Reference proteome</keyword>
<dbReference type="EMBL" id="RBCJ01000003">
    <property type="protein sequence ID" value="RKN79292.1"/>
    <property type="molecule type" value="Genomic_DNA"/>
</dbReference>
<proteinExistence type="predicted"/>
<evidence type="ECO:0000313" key="3">
    <source>
        <dbReference type="Proteomes" id="UP000276603"/>
    </source>
</evidence>
<feature type="signal peptide" evidence="1">
    <location>
        <begin position="1"/>
        <end position="23"/>
    </location>
</feature>
<sequence>MAKKRFRNSFFLLLVLITTSCFSQREDFIFGQLIDSTKNETIPFASIRVKDKALGVITNIDGTFKIPLRFKALGDVLEISCMGYVTKEVLMEDLTEGQSNIIVLQPGGFQLSEAVVSAKIRGLTAKQIVKIAVNSIPQNYPSENFEIVGYYRDYQVKNGNYINLNEAIINVQDQGFTTKNILDNEYQLYSYTKNLDFEVDPFARQPYDYSGRNKIVPNARMRNDGGNEFITLRLHDAIRNYGLESFSFIDSLSTHFIENHQFRILRKTNFNKERVYEIDLTYEDKNYRAEGRIFINTDGFAIHKLDYALFKRRQPLFYRVAENAQERFTDGFKKMNGEMLYHIQIEYTKGARGQMFLAYISFYNKILLQRPAAFKSKFRLNLGDRTFRVRLNKMPVNPSKIKIGDFRILYRNKALPLKEFYFLEDELTFVVCPHLDYKRSKETFDYLFDPKERLQVPNLKFAPRNIKDRLGNKLDERKWEYIHQYREFFTQEAKLKTKQELDTVGLMQKVLPLDNVLQPINKEGLKNEYWKNTPLPNLEK</sequence>
<dbReference type="PROSITE" id="PS51257">
    <property type="entry name" value="PROKAR_LIPOPROTEIN"/>
    <property type="match status" value="1"/>
</dbReference>
<keyword evidence="1" id="KW-0732">Signal</keyword>
<evidence type="ECO:0000313" key="2">
    <source>
        <dbReference type="EMBL" id="RKN79292.1"/>
    </source>
</evidence>
<dbReference type="GO" id="GO:0004180">
    <property type="term" value="F:carboxypeptidase activity"/>
    <property type="evidence" value="ECO:0007669"/>
    <property type="project" value="UniProtKB-KW"/>
</dbReference>
<dbReference type="Pfam" id="PF13715">
    <property type="entry name" value="CarbopepD_reg_2"/>
    <property type="match status" value="1"/>
</dbReference>
<evidence type="ECO:0000256" key="1">
    <source>
        <dbReference type="SAM" id="SignalP"/>
    </source>
</evidence>
<dbReference type="SUPFAM" id="SSF49464">
    <property type="entry name" value="Carboxypeptidase regulatory domain-like"/>
    <property type="match status" value="1"/>
</dbReference>
<dbReference type="OrthoDB" id="1201225at2"/>
<comment type="caution">
    <text evidence="2">The sequence shown here is derived from an EMBL/GenBank/DDBJ whole genome shotgun (WGS) entry which is preliminary data.</text>
</comment>
<keyword evidence="2" id="KW-0121">Carboxypeptidase</keyword>
<keyword evidence="2" id="KW-0378">Hydrolase</keyword>
<dbReference type="InterPro" id="IPR008969">
    <property type="entry name" value="CarboxyPept-like_regulatory"/>
</dbReference>
<protein>
    <submittedName>
        <fullName evidence="2">Carboxypeptidase-like regulatory domain-containing protein</fullName>
    </submittedName>
</protein>
<name>A0A3B0C207_9FLAO</name>
<accession>A0A3B0C207</accession>